<protein>
    <recommendedName>
        <fullName evidence="3">Sulfatase</fullName>
    </recommendedName>
</protein>
<evidence type="ECO:0008006" key="3">
    <source>
        <dbReference type="Google" id="ProtNLM"/>
    </source>
</evidence>
<reference evidence="1 2" key="1">
    <citation type="submission" date="2024-02" db="EMBL/GenBank/DDBJ databases">
        <title>Haloferula sargassicola NBRC 104335.</title>
        <authorList>
            <person name="Ichikawa N."/>
            <person name="Katano-Makiyama Y."/>
            <person name="Hidaka K."/>
        </authorList>
    </citation>
    <scope>NUCLEOTIDE SEQUENCE [LARGE SCALE GENOMIC DNA]</scope>
    <source>
        <strain evidence="1 2">NBRC 104335</strain>
    </source>
</reference>
<dbReference type="EMBL" id="BAABRI010000003">
    <property type="protein sequence ID" value="GAA5481435.1"/>
    <property type="molecule type" value="Genomic_DNA"/>
</dbReference>
<proteinExistence type="predicted"/>
<evidence type="ECO:0000313" key="2">
    <source>
        <dbReference type="Proteomes" id="UP001476282"/>
    </source>
</evidence>
<dbReference type="PANTHER" id="PTHR43737:SF1">
    <property type="entry name" value="DUF1501 DOMAIN-CONTAINING PROTEIN"/>
    <property type="match status" value="1"/>
</dbReference>
<name>A0ABP9UJM6_9BACT</name>
<organism evidence="1 2">
    <name type="scientific">Haloferula sargassicola</name>
    <dbReference type="NCBI Taxonomy" id="490096"/>
    <lineage>
        <taxon>Bacteria</taxon>
        <taxon>Pseudomonadati</taxon>
        <taxon>Verrucomicrobiota</taxon>
        <taxon>Verrucomicrobiia</taxon>
        <taxon>Verrucomicrobiales</taxon>
        <taxon>Verrucomicrobiaceae</taxon>
        <taxon>Haloferula</taxon>
    </lineage>
</organism>
<gene>
    <name evidence="1" type="ORF">Hsar01_00644</name>
</gene>
<dbReference type="Gene3D" id="3.40.720.10">
    <property type="entry name" value="Alkaline Phosphatase, subunit A"/>
    <property type="match status" value="1"/>
</dbReference>
<keyword evidence="2" id="KW-1185">Reference proteome</keyword>
<dbReference type="Pfam" id="PF07394">
    <property type="entry name" value="DUF1501"/>
    <property type="match status" value="1"/>
</dbReference>
<dbReference type="InterPro" id="IPR010869">
    <property type="entry name" value="DUF1501"/>
</dbReference>
<dbReference type="PANTHER" id="PTHR43737">
    <property type="entry name" value="BLL7424 PROTEIN"/>
    <property type="match status" value="1"/>
</dbReference>
<dbReference type="RefSeq" id="WP_353565587.1">
    <property type="nucleotide sequence ID" value="NZ_BAABRI010000003.1"/>
</dbReference>
<evidence type="ECO:0000313" key="1">
    <source>
        <dbReference type="EMBL" id="GAA5481435.1"/>
    </source>
</evidence>
<dbReference type="SUPFAM" id="SSF53649">
    <property type="entry name" value="Alkaline phosphatase-like"/>
    <property type="match status" value="1"/>
</dbReference>
<accession>A0ABP9UJM6</accession>
<dbReference type="Proteomes" id="UP001476282">
    <property type="component" value="Unassembled WGS sequence"/>
</dbReference>
<dbReference type="InterPro" id="IPR017850">
    <property type="entry name" value="Alkaline_phosphatase_core_sf"/>
</dbReference>
<sequence>MGHHHHPADLCSDHGGEGPSVLDLPVPAALKQEWLQLATRRQFLSRAGKSLAWAGLSAIAGRAGLLGTAEAAELPGLPHFAPRAKRAIYLYMAGAPSQFETWDYKPELAKRFNQDLPESIRGGQLLTGMTASQSRFPVAPSIFNFQQYGQAGHWVSDLLPHTAKVADEFAVIRSMHTDAINHEPAILLANTGNMVPGKPSIGSWISYGLGSLNDDLPTFVVLTSKLPVTDNIQALSSRLWSAGFLSPDHAGVALRSGGDPVIHLSNPDGISRELRRQMIDGVSEMNRLLHERIGDPETNARIAQYEMAFRMQASVPELTDLSDEPESVWEMYGPKAKEPGTYAYNCLMARRMAERGVRFTQIFHRGWDTHGNLPARMRVLCEDIDQPTGALIADLKQRGLLDDTLVVWGGEFGRTVYSQGGLTEDNYGRDHHPRCYSMWMAGGGVKPGMTYGETDDFSYNITKDPVHVRDLNASILHLLGIDHERLTFKFQGLDQKLTGTIPAKVISALFA</sequence>
<comment type="caution">
    <text evidence="1">The sequence shown here is derived from an EMBL/GenBank/DDBJ whole genome shotgun (WGS) entry which is preliminary data.</text>
</comment>